<dbReference type="Gene3D" id="3.10.310.10">
    <property type="entry name" value="Diaminopimelate Epimerase, Chain A, domain 1"/>
    <property type="match status" value="2"/>
</dbReference>
<feature type="active site" description="Proton donor" evidence="8">
    <location>
        <position position="78"/>
    </location>
</feature>
<feature type="binding site" evidence="8">
    <location>
        <begin position="79"/>
        <end position="80"/>
    </location>
    <ligand>
        <name>substrate</name>
    </ligand>
</feature>
<comment type="caution">
    <text evidence="10">The sequence shown here is derived from an EMBL/GenBank/DDBJ whole genome shotgun (WGS) entry which is preliminary data.</text>
</comment>
<feature type="binding site" evidence="8">
    <location>
        <position position="69"/>
    </location>
    <ligand>
        <name>substrate</name>
    </ligand>
</feature>
<evidence type="ECO:0000256" key="3">
    <source>
        <dbReference type="ARBA" id="ARBA00013080"/>
    </source>
</evidence>
<evidence type="ECO:0000256" key="1">
    <source>
        <dbReference type="ARBA" id="ARBA00005196"/>
    </source>
</evidence>
<name>A0ABX0V6L7_9HYPH</name>
<evidence type="ECO:0000256" key="6">
    <source>
        <dbReference type="ARBA" id="ARBA00023235"/>
    </source>
</evidence>
<reference evidence="10 11" key="1">
    <citation type="submission" date="2020-03" db="EMBL/GenBank/DDBJ databases">
        <title>The genome sequence of Microvirga sp. c23x22.</title>
        <authorList>
            <person name="Zhang X."/>
        </authorList>
    </citation>
    <scope>NUCLEOTIDE SEQUENCE [LARGE SCALE GENOMIC DNA]</scope>
    <source>
        <strain evidence="11">c23x22</strain>
    </source>
</reference>
<evidence type="ECO:0000256" key="2">
    <source>
        <dbReference type="ARBA" id="ARBA00010219"/>
    </source>
</evidence>
<comment type="function">
    <text evidence="8">Catalyzes the stereoinversion of LL-2,6-diaminopimelate (L,L-DAP) to meso-diaminopimelate (meso-DAP), a precursor of L-lysine and an essential component of the bacterial peptidoglycan.</text>
</comment>
<dbReference type="EC" id="5.1.1.7" evidence="3 8"/>
<gene>
    <name evidence="8" type="primary">dapF</name>
    <name evidence="10" type="ORF">HB375_02465</name>
</gene>
<dbReference type="Proteomes" id="UP000707352">
    <property type="component" value="Unassembled WGS sequence"/>
</dbReference>
<keyword evidence="8" id="KW-0963">Cytoplasm</keyword>
<evidence type="ECO:0000313" key="11">
    <source>
        <dbReference type="Proteomes" id="UP000707352"/>
    </source>
</evidence>
<comment type="similarity">
    <text evidence="2 8">Belongs to the diaminopimelate epimerase family.</text>
</comment>
<feature type="binding site" evidence="8">
    <location>
        <begin position="231"/>
        <end position="232"/>
    </location>
    <ligand>
        <name>substrate</name>
    </ligand>
</feature>
<feature type="binding site" evidence="8">
    <location>
        <position position="203"/>
    </location>
    <ligand>
        <name>substrate</name>
    </ligand>
</feature>
<dbReference type="EMBL" id="JAATJS010000001">
    <property type="protein sequence ID" value="NIX75475.1"/>
    <property type="molecule type" value="Genomic_DNA"/>
</dbReference>
<evidence type="ECO:0000256" key="7">
    <source>
        <dbReference type="ARBA" id="ARBA00051712"/>
    </source>
</evidence>
<dbReference type="PANTHER" id="PTHR31689">
    <property type="entry name" value="DIAMINOPIMELATE EPIMERASE, CHLOROPLASTIC"/>
    <property type="match status" value="1"/>
</dbReference>
<feature type="active site" description="Proton acceptor" evidence="8">
    <location>
        <position position="230"/>
    </location>
</feature>
<dbReference type="HAMAP" id="MF_00197">
    <property type="entry name" value="DAP_epimerase"/>
    <property type="match status" value="1"/>
</dbReference>
<dbReference type="InterPro" id="IPR018510">
    <property type="entry name" value="DAP_epimerase_AS"/>
</dbReference>
<dbReference type="PANTHER" id="PTHR31689:SF0">
    <property type="entry name" value="DIAMINOPIMELATE EPIMERASE"/>
    <property type="match status" value="1"/>
</dbReference>
<evidence type="ECO:0000256" key="8">
    <source>
        <dbReference type="HAMAP-Rule" id="MF_00197"/>
    </source>
</evidence>
<evidence type="ECO:0000313" key="10">
    <source>
        <dbReference type="EMBL" id="NIX75475.1"/>
    </source>
</evidence>
<dbReference type="NCBIfam" id="TIGR00652">
    <property type="entry name" value="DapF"/>
    <property type="match status" value="1"/>
</dbReference>
<dbReference type="InterPro" id="IPR001653">
    <property type="entry name" value="DAP_epimerase_DapF"/>
</dbReference>
<feature type="active site" evidence="9">
    <location>
        <position position="78"/>
    </location>
</feature>
<proteinExistence type="inferred from homology"/>
<comment type="subunit">
    <text evidence="8">Homodimer.</text>
</comment>
<evidence type="ECO:0000256" key="9">
    <source>
        <dbReference type="PROSITE-ProRule" id="PRU10125"/>
    </source>
</evidence>
<keyword evidence="11" id="KW-1185">Reference proteome</keyword>
<dbReference type="RefSeq" id="WP_167671359.1">
    <property type="nucleotide sequence ID" value="NZ_JAATJS010000001.1"/>
</dbReference>
<sequence length="294" mass="31593">MSALANRRFLKMNGLGNEITVLDLRGTPLRVSAAEARAIAADPRSRFDQLMVLHDPVTPGTDAYMRIYNTDGSESGACGNGTRCVAWAMTADSEMRGTKTGGLMLETKAGLLPVEQVSETVFTVDMGAPRFAWNEIPLRDPQPDTREIDIVTRLPDAPELQKPSAVSMGNPHVIFFVKDAAAYDLPRIGPILEHDAMLPERANISLAQVLKPDHILLHVWERGAGQTRACGSAACATLVAASRKGLTGRKATISLPGGDLLIEWRESDGHVLMTGPTELEHEGTFSPALFAGAA</sequence>
<feature type="site" description="Could be important to modulate the pK values of the two catalytic cysteine residues" evidence="8">
    <location>
        <position position="172"/>
    </location>
</feature>
<accession>A0ABX0V6L7</accession>
<keyword evidence="5 8" id="KW-0457">Lysine biosynthesis</keyword>
<organism evidence="10 11">
    <name type="scientific">Microvirga terricola</name>
    <dbReference type="NCBI Taxonomy" id="2719797"/>
    <lineage>
        <taxon>Bacteria</taxon>
        <taxon>Pseudomonadati</taxon>
        <taxon>Pseudomonadota</taxon>
        <taxon>Alphaproteobacteria</taxon>
        <taxon>Hyphomicrobiales</taxon>
        <taxon>Methylobacteriaceae</taxon>
        <taxon>Microvirga</taxon>
    </lineage>
</organism>
<dbReference type="SUPFAM" id="SSF54506">
    <property type="entry name" value="Diaminopimelate epimerase-like"/>
    <property type="match status" value="2"/>
</dbReference>
<feature type="site" description="Could be important to modulate the pK values of the two catalytic cysteine residues" evidence="8">
    <location>
        <position position="221"/>
    </location>
</feature>
<evidence type="ECO:0000256" key="5">
    <source>
        <dbReference type="ARBA" id="ARBA00023154"/>
    </source>
</evidence>
<dbReference type="GO" id="GO:0008837">
    <property type="term" value="F:diaminopimelate epimerase activity"/>
    <property type="evidence" value="ECO:0007669"/>
    <property type="project" value="UniProtKB-EC"/>
</dbReference>
<comment type="pathway">
    <text evidence="1 8">Amino-acid biosynthesis; L-lysine biosynthesis via DAP pathway; DL-2,6-diaminopimelate from LL-2,6-diaminopimelate: step 1/1.</text>
</comment>
<feature type="binding site" evidence="8">
    <location>
        <position position="49"/>
    </location>
    <ligand>
        <name>substrate</name>
    </ligand>
</feature>
<comment type="subcellular location">
    <subcellularLocation>
        <location evidence="8">Cytoplasm</location>
    </subcellularLocation>
</comment>
<keyword evidence="6 8" id="KW-0413">Isomerase</keyword>
<feature type="binding site" evidence="8">
    <location>
        <position position="170"/>
    </location>
    <ligand>
        <name>substrate</name>
    </ligand>
</feature>
<keyword evidence="4 8" id="KW-0028">Amino-acid biosynthesis</keyword>
<dbReference type="Pfam" id="PF01678">
    <property type="entry name" value="DAP_epimerase"/>
    <property type="match status" value="2"/>
</dbReference>
<dbReference type="PROSITE" id="PS01326">
    <property type="entry name" value="DAP_EPIMERASE"/>
    <property type="match status" value="1"/>
</dbReference>
<comment type="catalytic activity">
    <reaction evidence="7 8">
        <text>(2S,6S)-2,6-diaminopimelate = meso-2,6-diaminopimelate</text>
        <dbReference type="Rhea" id="RHEA:15393"/>
        <dbReference type="ChEBI" id="CHEBI:57609"/>
        <dbReference type="ChEBI" id="CHEBI:57791"/>
        <dbReference type="EC" id="5.1.1.7"/>
    </reaction>
</comment>
<protein>
    <recommendedName>
        <fullName evidence="3 8">Diaminopimelate epimerase</fullName>
        <shortName evidence="8">DAP epimerase</shortName>
        <ecNumber evidence="3 8">5.1.1.7</ecNumber>
    </recommendedName>
    <alternativeName>
        <fullName evidence="8">PLP-independent amino acid racemase</fullName>
    </alternativeName>
</protein>
<evidence type="ECO:0000256" key="4">
    <source>
        <dbReference type="ARBA" id="ARBA00022605"/>
    </source>
</evidence>
<feature type="binding site" evidence="8">
    <location>
        <begin position="221"/>
        <end position="222"/>
    </location>
    <ligand>
        <name>substrate</name>
    </ligand>
</feature>
<feature type="binding site" evidence="8">
    <location>
        <position position="17"/>
    </location>
    <ligand>
        <name>substrate</name>
    </ligand>
</feature>